<proteinExistence type="predicted"/>
<keyword evidence="3 6" id="KW-0812">Transmembrane</keyword>
<organism evidence="7 8">
    <name type="scientific">Paramagnetospirillum caucaseum</name>
    <dbReference type="NCBI Taxonomy" id="1244869"/>
    <lineage>
        <taxon>Bacteria</taxon>
        <taxon>Pseudomonadati</taxon>
        <taxon>Pseudomonadota</taxon>
        <taxon>Alphaproteobacteria</taxon>
        <taxon>Rhodospirillales</taxon>
        <taxon>Magnetospirillaceae</taxon>
        <taxon>Paramagnetospirillum</taxon>
    </lineage>
</organism>
<feature type="transmembrane region" description="Helical" evidence="6">
    <location>
        <begin position="54"/>
        <end position="74"/>
    </location>
</feature>
<keyword evidence="7" id="KW-0378">Hydrolase</keyword>
<feature type="transmembrane region" description="Helical" evidence="6">
    <location>
        <begin position="86"/>
        <end position="105"/>
    </location>
</feature>
<protein>
    <submittedName>
        <fullName evidence="7">Putative effector of murein hydrolase LrgA</fullName>
    </submittedName>
</protein>
<comment type="caution">
    <text evidence="7">The sequence shown here is derived from an EMBL/GenBank/DDBJ whole genome shotgun (WGS) entry which is preliminary data.</text>
</comment>
<dbReference type="InterPro" id="IPR005538">
    <property type="entry name" value="LrgA/CidA"/>
</dbReference>
<evidence type="ECO:0000256" key="3">
    <source>
        <dbReference type="ARBA" id="ARBA00022692"/>
    </source>
</evidence>
<accession>M3AAG6</accession>
<dbReference type="GO" id="GO:0016787">
    <property type="term" value="F:hydrolase activity"/>
    <property type="evidence" value="ECO:0007669"/>
    <property type="project" value="UniProtKB-KW"/>
</dbReference>
<gene>
    <name evidence="7" type="ORF">H261_12034</name>
</gene>
<reference evidence="7 8" key="1">
    <citation type="journal article" date="2014" name="Genome Announc.">
        <title>Draft Genome Sequence of Magnetospirillum sp. Strain SO-1, a Freshwater Magnetotactic Bacterium Isolated from the Ol'khovka River, Russia.</title>
        <authorList>
            <person name="Grouzdev D.S."/>
            <person name="Dziuba M.V."/>
            <person name="Sukhacheva M.S."/>
            <person name="Mardanov A.V."/>
            <person name="Beletskiy A.V."/>
            <person name="Kuznetsov B.B."/>
            <person name="Skryabin K.G."/>
        </authorList>
    </citation>
    <scope>NUCLEOTIDE SEQUENCE [LARGE SCALE GENOMIC DNA]</scope>
    <source>
        <strain evidence="7 8">SO-1</strain>
    </source>
</reference>
<dbReference type="GO" id="GO:0005886">
    <property type="term" value="C:plasma membrane"/>
    <property type="evidence" value="ECO:0007669"/>
    <property type="project" value="UniProtKB-SubCell"/>
</dbReference>
<dbReference type="AlphaFoldDB" id="M3AAG6"/>
<evidence type="ECO:0000313" key="8">
    <source>
        <dbReference type="Proteomes" id="UP000011744"/>
    </source>
</evidence>
<evidence type="ECO:0000256" key="4">
    <source>
        <dbReference type="ARBA" id="ARBA00022989"/>
    </source>
</evidence>
<keyword evidence="2" id="KW-1003">Cell membrane</keyword>
<evidence type="ECO:0000256" key="2">
    <source>
        <dbReference type="ARBA" id="ARBA00022475"/>
    </source>
</evidence>
<evidence type="ECO:0000256" key="6">
    <source>
        <dbReference type="SAM" id="Phobius"/>
    </source>
</evidence>
<dbReference type="PANTHER" id="PTHR33931:SF2">
    <property type="entry name" value="HOLIN-LIKE PROTEIN CIDA"/>
    <property type="match status" value="1"/>
</dbReference>
<feature type="transmembrane region" description="Helical" evidence="6">
    <location>
        <begin position="24"/>
        <end position="42"/>
    </location>
</feature>
<dbReference type="PANTHER" id="PTHR33931">
    <property type="entry name" value="HOLIN-LIKE PROTEIN CIDA-RELATED"/>
    <property type="match status" value="1"/>
</dbReference>
<keyword evidence="5 6" id="KW-0472">Membrane</keyword>
<keyword evidence="8" id="KW-1185">Reference proteome</keyword>
<comment type="subcellular location">
    <subcellularLocation>
        <location evidence="1">Cell membrane</location>
        <topology evidence="1">Multi-pass membrane protein</topology>
    </subcellularLocation>
</comment>
<dbReference type="Pfam" id="PF03788">
    <property type="entry name" value="LrgA"/>
    <property type="match status" value="1"/>
</dbReference>
<sequence>MLPYITVLLLCQLAGEVLVRLSGLPLPGPVVGMVILFAGLVIRGRVPDGLEQTVKGIFANFALLFIPACVGVMVHLEVIAAEALPIALAVLGSTAATLVISGRLMQFLMRSKGGDTP</sequence>
<dbReference type="RefSeq" id="WP_008617786.1">
    <property type="nucleotide sequence ID" value="NZ_AONQ01000028.1"/>
</dbReference>
<dbReference type="OrthoDB" id="385012at2"/>
<dbReference type="Proteomes" id="UP000011744">
    <property type="component" value="Unassembled WGS sequence"/>
</dbReference>
<dbReference type="EMBL" id="AONQ01000028">
    <property type="protein sequence ID" value="EME69763.1"/>
    <property type="molecule type" value="Genomic_DNA"/>
</dbReference>
<evidence type="ECO:0000313" key="7">
    <source>
        <dbReference type="EMBL" id="EME69763.1"/>
    </source>
</evidence>
<evidence type="ECO:0000256" key="1">
    <source>
        <dbReference type="ARBA" id="ARBA00004651"/>
    </source>
</evidence>
<dbReference type="STRING" id="1244869.H261_12034"/>
<keyword evidence="4 6" id="KW-1133">Transmembrane helix</keyword>
<dbReference type="PATRIC" id="fig|1244869.3.peg.2427"/>
<name>M3AAG6_9PROT</name>
<dbReference type="eggNOG" id="COG1380">
    <property type="taxonomic scope" value="Bacteria"/>
</dbReference>
<evidence type="ECO:0000256" key="5">
    <source>
        <dbReference type="ARBA" id="ARBA00023136"/>
    </source>
</evidence>